<evidence type="ECO:0000313" key="7">
    <source>
        <dbReference type="EMBL" id="MCU4754413.1"/>
    </source>
</evidence>
<dbReference type="InterPro" id="IPR035474">
    <property type="entry name" value="SIS_Kpsf"/>
</dbReference>
<dbReference type="SUPFAM" id="SSF53697">
    <property type="entry name" value="SIS domain"/>
    <property type="match status" value="1"/>
</dbReference>
<keyword evidence="3 4" id="KW-0129">CBS domain</keyword>
<dbReference type="NCBIfam" id="TIGR00393">
    <property type="entry name" value="kpsF"/>
    <property type="match status" value="1"/>
</dbReference>
<evidence type="ECO:0000313" key="8">
    <source>
        <dbReference type="Proteomes" id="UP001321047"/>
    </source>
</evidence>
<dbReference type="InterPro" id="IPR001347">
    <property type="entry name" value="SIS_dom"/>
</dbReference>
<dbReference type="InterPro" id="IPR004800">
    <property type="entry name" value="KdsD/KpsF-type"/>
</dbReference>
<dbReference type="InterPro" id="IPR050986">
    <property type="entry name" value="GutQ/KpsF_isomerases"/>
</dbReference>
<sequence length="330" mass="35495">MTSETQQGVNDEIREAISQAVSVQSNAINTLNNEETVEEISRVALEIDEADGRVAFSGIGKSGDVAKKIVDTFNSIGVTSHFVHPVEALHGDLGALSPGDTLVLISNSGNTEEMVELLKFIRHFDLTTVSITSNPDSKLAQQSEYHIDTKVTDEGAVVDLVPMASTTATMVTGDCLANALMAMQDFDKIKFGHFHPGGTIGKQLLLDVNDLLYTDIPRTKPSDTLAEVAVQMSKGSKGIAVIRDEQDIVQGILTDGDVRRLVEAGTDFNEVIAGEVMTTDPVVILPEASAIRALEIIEDHDITQVVATDSENKFKGVIHLHDIMKEGLSS</sequence>
<dbReference type="GO" id="GO:1901135">
    <property type="term" value="P:carbohydrate derivative metabolic process"/>
    <property type="evidence" value="ECO:0007669"/>
    <property type="project" value="InterPro"/>
</dbReference>
<evidence type="ECO:0000256" key="1">
    <source>
        <dbReference type="ARBA" id="ARBA00008165"/>
    </source>
</evidence>
<accession>A0AAP2ZC76</accession>
<dbReference type="PROSITE" id="PS51464">
    <property type="entry name" value="SIS"/>
    <property type="match status" value="1"/>
</dbReference>
<dbReference type="Pfam" id="PF00571">
    <property type="entry name" value="CBS"/>
    <property type="match status" value="2"/>
</dbReference>
<dbReference type="PANTHER" id="PTHR42745">
    <property type="match status" value="1"/>
</dbReference>
<dbReference type="PROSITE" id="PS51371">
    <property type="entry name" value="CBS"/>
    <property type="match status" value="2"/>
</dbReference>
<dbReference type="GO" id="GO:0016853">
    <property type="term" value="F:isomerase activity"/>
    <property type="evidence" value="ECO:0007669"/>
    <property type="project" value="UniProtKB-KW"/>
</dbReference>
<evidence type="ECO:0000256" key="3">
    <source>
        <dbReference type="ARBA" id="ARBA00023122"/>
    </source>
</evidence>
<dbReference type="InterPro" id="IPR046348">
    <property type="entry name" value="SIS_dom_sf"/>
</dbReference>
<protein>
    <submittedName>
        <fullName evidence="7">KpsF/GutQ family sugar-phosphate isomerase</fullName>
    </submittedName>
</protein>
<dbReference type="EMBL" id="JAOPJZ010000042">
    <property type="protein sequence ID" value="MCU4754413.1"/>
    <property type="molecule type" value="Genomic_DNA"/>
</dbReference>
<feature type="domain" description="CBS" evidence="5">
    <location>
        <begin position="212"/>
        <end position="268"/>
    </location>
</feature>
<feature type="domain" description="CBS" evidence="5">
    <location>
        <begin position="277"/>
        <end position="330"/>
    </location>
</feature>
<dbReference type="CDD" id="cd05014">
    <property type="entry name" value="SIS_Kpsf"/>
    <property type="match status" value="1"/>
</dbReference>
<dbReference type="CDD" id="cd04604">
    <property type="entry name" value="CBS_pair_SIS_assoc"/>
    <property type="match status" value="1"/>
</dbReference>
<dbReference type="InterPro" id="IPR000644">
    <property type="entry name" value="CBS_dom"/>
</dbReference>
<keyword evidence="7" id="KW-0413">Isomerase</keyword>
<dbReference type="Gene3D" id="3.10.580.10">
    <property type="entry name" value="CBS-domain"/>
    <property type="match status" value="1"/>
</dbReference>
<dbReference type="Proteomes" id="UP001321047">
    <property type="component" value="Unassembled WGS sequence"/>
</dbReference>
<dbReference type="Gene3D" id="3.40.50.10490">
    <property type="entry name" value="Glucose-6-phosphate isomerase like protein, domain 1"/>
    <property type="match status" value="1"/>
</dbReference>
<dbReference type="SMART" id="SM00116">
    <property type="entry name" value="CBS"/>
    <property type="match status" value="2"/>
</dbReference>
<comment type="caution">
    <text evidence="7">The sequence shown here is derived from an EMBL/GenBank/DDBJ whole genome shotgun (WGS) entry which is preliminary data.</text>
</comment>
<keyword evidence="2" id="KW-0677">Repeat</keyword>
<dbReference type="AlphaFoldDB" id="A0AAP2ZC76"/>
<dbReference type="RefSeq" id="WP_342810714.1">
    <property type="nucleotide sequence ID" value="NZ_JAOPJZ010000042.1"/>
</dbReference>
<name>A0AAP2ZC76_9EURY</name>
<feature type="domain" description="SIS" evidence="6">
    <location>
        <begin position="43"/>
        <end position="186"/>
    </location>
</feature>
<evidence type="ECO:0000259" key="6">
    <source>
        <dbReference type="PROSITE" id="PS51464"/>
    </source>
</evidence>
<evidence type="ECO:0000256" key="4">
    <source>
        <dbReference type="PROSITE-ProRule" id="PRU00703"/>
    </source>
</evidence>
<evidence type="ECO:0000256" key="2">
    <source>
        <dbReference type="ARBA" id="ARBA00022737"/>
    </source>
</evidence>
<dbReference type="InterPro" id="IPR046342">
    <property type="entry name" value="CBS_dom_sf"/>
</dbReference>
<evidence type="ECO:0000259" key="5">
    <source>
        <dbReference type="PROSITE" id="PS51371"/>
    </source>
</evidence>
<proteinExistence type="inferred from homology"/>
<comment type="similarity">
    <text evidence="1">Belongs to the SIS family. GutQ/KpsF subfamily.</text>
</comment>
<dbReference type="PIRSF" id="PIRSF004692">
    <property type="entry name" value="KdsD_KpsF"/>
    <property type="match status" value="1"/>
</dbReference>
<dbReference type="Pfam" id="PF01380">
    <property type="entry name" value="SIS"/>
    <property type="match status" value="1"/>
</dbReference>
<keyword evidence="8" id="KW-1185">Reference proteome</keyword>
<reference evidence="7 8" key="1">
    <citation type="submission" date="2022-09" db="EMBL/GenBank/DDBJ databases">
        <title>Enrichment on poylsaccharides allowed isolation of novel metabolic and taxonomic groups of Haloarchaea.</title>
        <authorList>
            <person name="Sorokin D.Y."/>
            <person name="Elcheninov A.G."/>
            <person name="Khizhniak T.V."/>
            <person name="Kolganova T.V."/>
            <person name="Kublanov I.V."/>
        </authorList>
    </citation>
    <scope>NUCLEOTIDE SEQUENCE [LARGE SCALE GENOMIC DNA]</scope>
    <source>
        <strain evidence="7 8">AArc-curdl1</strain>
    </source>
</reference>
<dbReference type="GO" id="GO:0005975">
    <property type="term" value="P:carbohydrate metabolic process"/>
    <property type="evidence" value="ECO:0007669"/>
    <property type="project" value="InterPro"/>
</dbReference>
<dbReference type="GO" id="GO:0097367">
    <property type="term" value="F:carbohydrate derivative binding"/>
    <property type="evidence" value="ECO:0007669"/>
    <property type="project" value="InterPro"/>
</dbReference>
<dbReference type="PANTHER" id="PTHR42745:SF1">
    <property type="entry name" value="ARABINOSE 5-PHOSPHATE ISOMERASE KDSD"/>
    <property type="match status" value="1"/>
</dbReference>
<gene>
    <name evidence="7" type="ORF">OB919_20985</name>
</gene>
<organism evidence="7 8">
    <name type="scientific">Natronosalvus hydrolyticus</name>
    <dbReference type="NCBI Taxonomy" id="2979988"/>
    <lineage>
        <taxon>Archaea</taxon>
        <taxon>Methanobacteriati</taxon>
        <taxon>Methanobacteriota</taxon>
        <taxon>Stenosarchaea group</taxon>
        <taxon>Halobacteria</taxon>
        <taxon>Halobacteriales</taxon>
        <taxon>Natrialbaceae</taxon>
        <taxon>Natronosalvus</taxon>
    </lineage>
</organism>